<name>L9XHN9_9EURY</name>
<keyword evidence="1" id="KW-0812">Transmembrane</keyword>
<sequence>MRIPGRRIADQFAVDRRVLALACARMADGIGNSFLIIVIPLYVASDVVSGATFGLSEAMIIGIILSLFGFVNSSVQPLTGRFSDRLGRRKLYAEQAQYHVVYGVDTRRHGMMRATENSPAGYSTRSQKWEVLYNLVNIGYVWR</sequence>
<evidence type="ECO:0000313" key="3">
    <source>
        <dbReference type="Proteomes" id="UP000011602"/>
    </source>
</evidence>
<accession>L9XHN9</accession>
<evidence type="ECO:0000313" key="2">
    <source>
        <dbReference type="EMBL" id="ELY61259.1"/>
    </source>
</evidence>
<keyword evidence="1" id="KW-0472">Membrane</keyword>
<reference evidence="2 3" key="1">
    <citation type="journal article" date="2014" name="PLoS Genet.">
        <title>Phylogenetically driven sequencing of extremely halophilic archaea reveals strategies for static and dynamic osmo-response.</title>
        <authorList>
            <person name="Becker E.A."/>
            <person name="Seitzer P.M."/>
            <person name="Tritt A."/>
            <person name="Larsen D."/>
            <person name="Krusor M."/>
            <person name="Yao A.I."/>
            <person name="Wu D."/>
            <person name="Madern D."/>
            <person name="Eisen J.A."/>
            <person name="Darling A.E."/>
            <person name="Facciotti M.T."/>
        </authorList>
    </citation>
    <scope>NUCLEOTIDE SEQUENCE [LARGE SCALE GENOMIC DNA]</scope>
    <source>
        <strain evidence="2 3">JCM 12255</strain>
    </source>
</reference>
<comment type="caution">
    <text evidence="2">The sequence shown here is derived from an EMBL/GenBank/DDBJ whole genome shotgun (WGS) entry which is preliminary data.</text>
</comment>
<evidence type="ECO:0000256" key="1">
    <source>
        <dbReference type="SAM" id="Phobius"/>
    </source>
</evidence>
<gene>
    <name evidence="2" type="ORF">C493_02483</name>
</gene>
<proteinExistence type="predicted"/>
<dbReference type="EMBL" id="AOHZ01000013">
    <property type="protein sequence ID" value="ELY61259.1"/>
    <property type="molecule type" value="Genomic_DNA"/>
</dbReference>
<feature type="transmembrane region" description="Helical" evidence="1">
    <location>
        <begin position="21"/>
        <end position="44"/>
    </location>
</feature>
<protein>
    <submittedName>
        <fullName evidence="2">Major facilitator superfamily protein</fullName>
    </submittedName>
</protein>
<keyword evidence="1" id="KW-1133">Transmembrane helix</keyword>
<organism evidence="2 3">
    <name type="scientific">Natronolimnohabitans innermongolicus JCM 12255</name>
    <dbReference type="NCBI Taxonomy" id="1227499"/>
    <lineage>
        <taxon>Archaea</taxon>
        <taxon>Methanobacteriati</taxon>
        <taxon>Methanobacteriota</taxon>
        <taxon>Stenosarchaea group</taxon>
        <taxon>Halobacteria</taxon>
        <taxon>Halobacteriales</taxon>
        <taxon>Natrialbaceae</taxon>
        <taxon>Natronolimnohabitans</taxon>
    </lineage>
</organism>
<dbReference type="Gene3D" id="1.20.1250.20">
    <property type="entry name" value="MFS general substrate transporter like domains"/>
    <property type="match status" value="1"/>
</dbReference>
<feature type="transmembrane region" description="Helical" evidence="1">
    <location>
        <begin position="50"/>
        <end position="71"/>
    </location>
</feature>
<dbReference type="Proteomes" id="UP000011602">
    <property type="component" value="Unassembled WGS sequence"/>
</dbReference>
<dbReference type="AlphaFoldDB" id="L9XHN9"/>
<dbReference type="STRING" id="1227499.C493_02483"/>
<dbReference type="SUPFAM" id="SSF103473">
    <property type="entry name" value="MFS general substrate transporter"/>
    <property type="match status" value="1"/>
</dbReference>
<dbReference type="InterPro" id="IPR036259">
    <property type="entry name" value="MFS_trans_sf"/>
</dbReference>
<keyword evidence="3" id="KW-1185">Reference proteome</keyword>
<dbReference type="eggNOG" id="arCOG00130">
    <property type="taxonomic scope" value="Archaea"/>
</dbReference>